<proteinExistence type="predicted"/>
<dbReference type="EMBL" id="CP146016">
    <property type="protein sequence ID" value="WWQ61267.1"/>
    <property type="molecule type" value="Genomic_DNA"/>
</dbReference>
<evidence type="ECO:0000313" key="2">
    <source>
        <dbReference type="EMBL" id="WWQ61267.1"/>
    </source>
</evidence>
<dbReference type="AlphaFoldDB" id="A0AAX4L328"/>
<dbReference type="RefSeq" id="WP_338603320.1">
    <property type="nucleotide sequence ID" value="NZ_CP146016.1"/>
</dbReference>
<evidence type="ECO:0000313" key="3">
    <source>
        <dbReference type="Proteomes" id="UP001432202"/>
    </source>
</evidence>
<keyword evidence="1" id="KW-0812">Transmembrane</keyword>
<protein>
    <submittedName>
        <fullName evidence="2">Uncharacterized protein</fullName>
    </submittedName>
</protein>
<feature type="transmembrane region" description="Helical" evidence="1">
    <location>
        <begin position="179"/>
        <end position="212"/>
    </location>
</feature>
<feature type="transmembrane region" description="Helical" evidence="1">
    <location>
        <begin position="218"/>
        <end position="242"/>
    </location>
</feature>
<reference evidence="2 3" key="1">
    <citation type="submission" date="2024-02" db="EMBL/GenBank/DDBJ databases">
        <title>STSV induces naive adaptation in Sulfolobus.</title>
        <authorList>
            <person name="Xiang X."/>
            <person name="Song M."/>
        </authorList>
    </citation>
    <scope>NUCLEOTIDE SEQUENCE [LARGE SCALE GENOMIC DNA]</scope>
    <source>
        <strain evidence="2 3">RT2</strain>
    </source>
</reference>
<organism evidence="2 3">
    <name type="scientific">Sulfolobus tengchongensis</name>
    <dbReference type="NCBI Taxonomy" id="207809"/>
    <lineage>
        <taxon>Archaea</taxon>
        <taxon>Thermoproteota</taxon>
        <taxon>Thermoprotei</taxon>
        <taxon>Sulfolobales</taxon>
        <taxon>Sulfolobaceae</taxon>
        <taxon>Sulfolobus</taxon>
    </lineage>
</organism>
<feature type="transmembrane region" description="Helical" evidence="1">
    <location>
        <begin position="138"/>
        <end position="158"/>
    </location>
</feature>
<feature type="transmembrane region" description="Helical" evidence="1">
    <location>
        <begin position="27"/>
        <end position="45"/>
    </location>
</feature>
<dbReference type="Proteomes" id="UP001432202">
    <property type="component" value="Chromosome"/>
</dbReference>
<evidence type="ECO:0000256" key="1">
    <source>
        <dbReference type="SAM" id="Phobius"/>
    </source>
</evidence>
<name>A0AAX4L328_9CREN</name>
<feature type="transmembrane region" description="Helical" evidence="1">
    <location>
        <begin position="66"/>
        <end position="89"/>
    </location>
</feature>
<keyword evidence="1" id="KW-1133">Transmembrane helix</keyword>
<sequence length="258" mass="29148">MIKRLIISPILLVLSLIAYYYSRSDILLWSTASTLFFWSFVALIIPSSFYKYIKNGIMRYKKKRSLWISLALYMSYHVILYSFFFYLLLPGSIRSLSFSFSVNAGIGYSVPPPLPYFLQWVSDSPAIWFFIGPYEGDVIPFSTFMGVILAILIGLNVAQISELWGISSKVNKSIVMIPSLGVISGSSCCVFLPSIVMYSIALSITSITATILSILSSFTYFVIVYYVLPIISAIVLFHNLTLLDKLVIKISREHIKRV</sequence>
<keyword evidence="1" id="KW-0472">Membrane</keyword>
<feature type="transmembrane region" description="Helical" evidence="1">
    <location>
        <begin position="5"/>
        <end position="21"/>
    </location>
</feature>
<accession>A0AAX4L328</accession>
<gene>
    <name evidence="2" type="ORF">V6M85_04090</name>
</gene>
<dbReference type="GeneID" id="89335920"/>
<keyword evidence="3" id="KW-1185">Reference proteome</keyword>